<feature type="domain" description="Helicase C-terminal" evidence="1">
    <location>
        <begin position="756"/>
        <end position="926"/>
    </location>
</feature>
<dbReference type="EMBL" id="CP002198">
    <property type="protein sequence ID" value="ADN14042.1"/>
    <property type="molecule type" value="Genomic_DNA"/>
</dbReference>
<dbReference type="KEGG" id="cyj:Cyan7822_2060"/>
<keyword evidence="2" id="KW-0547">Nucleotide-binding</keyword>
<keyword evidence="2" id="KW-0378">Hydrolase</keyword>
<keyword evidence="2" id="KW-0347">Helicase</keyword>
<dbReference type="OrthoDB" id="5557210at2"/>
<dbReference type="Gene3D" id="3.40.50.300">
    <property type="entry name" value="P-loop containing nucleotide triphosphate hydrolases"/>
    <property type="match status" value="1"/>
</dbReference>
<evidence type="ECO:0000259" key="1">
    <source>
        <dbReference type="PROSITE" id="PS51194"/>
    </source>
</evidence>
<dbReference type="Pfam" id="PF00271">
    <property type="entry name" value="Helicase_C"/>
    <property type="match status" value="1"/>
</dbReference>
<dbReference type="Proteomes" id="UP000008206">
    <property type="component" value="Chromosome"/>
</dbReference>
<dbReference type="InterPro" id="IPR001650">
    <property type="entry name" value="Helicase_C-like"/>
</dbReference>
<proteinExistence type="predicted"/>
<gene>
    <name evidence="2" type="ordered locus">Cyan7822_2060</name>
</gene>
<dbReference type="PROSITE" id="PS51194">
    <property type="entry name" value="HELICASE_CTER"/>
    <property type="match status" value="1"/>
</dbReference>
<sequence>MENSLGINLGFVFEISFNIGILTYFQHSQLKHSYGNVYITPLSQLSLAKIQKVIAQDYIDKSHKKIIGDWVKLFIQKGWTSGYNFIREYIDSATPNKSKIEIVYFQCNFHSHENSFGLIDRDEIECYKEILETHGFENVDISRYKERGEFLKADTLLVIRYSGKYGILVVDLSTFANSAIRSITDLNNIQSLHDSLRTELNYVRSKSNFCGLGIDTGNSGDKNNKLNEIYSKELSQYFSAFKTKDKEAAKVIQASSYAWSFYQFLLSYKKILPTDPIKFNCFGYSDRMVNGITIIKDKDDHQDSLSILKTCHLIYKQQTFQEIDDSRYRVLQAIKSNAAMNFQNGRKFVKEIVEAKRDTINYIQNTEIFEAGKDFFNTAGLIPESIKQSLQLTKTELRDAHAELIYRAILDKQRPLLFLTGNPGIGKTTAVVEQIIKQLNEGSLLIYISPRVQVNRDIIEKFRKNNSTELVSDDLICINTNRRILDYANGSYAVEYYSNKKKGDNSLGKVKFLDAEILKDKVLELPNQSVRYADNLIELEKPNQKGVIASLCEAIHTCIINPELPNNIIATASIQALKETSSGNTLKHLKRIFDSAYNSKGKPPGIIPQKMKEIASRMKNIFIMIDEITGSQEGVAFLHGILDFLEEYNLFKPEYGFNVKVITADASLTIQDVVKHHLSNKQVQGDKIFVRQVSDSRHQCLSIEEFKFLGIPATFINANSYPASKLTVNYHIFIQSISSEIIDENNFILNQKILQKIEDDILNLLNVNDGQIIVYIQNKDSLKELITKISQQRQSFKLYKEYLEIHASLSDGEEANIQKHQNEVKVVFMTASGSRGLSFPNAKYILVEIPGFQIEQNLMEIIQVIYRGRGGELDKSEKHLSFYLSETAIYYPKKLDEDEKPLTADEQEKFANLSLQEACLNVLNIFIILKASIQTRIMGSGKIGQKPYVIIPIGGKAVSQAGETFLGALANFLREIAKEIQKHPEDYLLKTIKEKLSVLLAVQKIEISPNKEKNLTVENEEQNQQVSYFSIGFKLLQQIETSLDKLLKLPPIEKTYVRGSLLIVPLSDKFVKETNYIDLDKIIDPAKNQEFIKKIDRLIYSDNKYSKQITSAAYSLKNLAKTLFNELERSQKLTQTSLSSERYYALPIQTFIAFQAFEDYFEDERKVYNFPFRELLAKYVYTLGLAYNILPTDSNYQNLPYVVFNSGAMAQLVKSLFNENQIFQSKEMNILNLILSQED</sequence>
<dbReference type="eggNOG" id="COG0513">
    <property type="taxonomic scope" value="Bacteria"/>
</dbReference>
<keyword evidence="2" id="KW-0067">ATP-binding</keyword>
<dbReference type="RefSeq" id="WP_013322148.1">
    <property type="nucleotide sequence ID" value="NC_014501.1"/>
</dbReference>
<evidence type="ECO:0000313" key="2">
    <source>
        <dbReference type="EMBL" id="ADN14042.1"/>
    </source>
</evidence>
<evidence type="ECO:0000313" key="3">
    <source>
        <dbReference type="Proteomes" id="UP000008206"/>
    </source>
</evidence>
<organism evidence="2 3">
    <name type="scientific">Gloeothece verrucosa (strain PCC 7822)</name>
    <name type="common">Cyanothece sp. (strain PCC 7822)</name>
    <dbReference type="NCBI Taxonomy" id="497965"/>
    <lineage>
        <taxon>Bacteria</taxon>
        <taxon>Bacillati</taxon>
        <taxon>Cyanobacteriota</taxon>
        <taxon>Cyanophyceae</taxon>
        <taxon>Oscillatoriophycideae</taxon>
        <taxon>Chroococcales</taxon>
        <taxon>Aphanothecaceae</taxon>
        <taxon>Gloeothece</taxon>
        <taxon>Gloeothece verrucosa</taxon>
    </lineage>
</organism>
<name>E0UCH1_GLOV7</name>
<dbReference type="AlphaFoldDB" id="E0UCH1"/>
<reference evidence="3" key="1">
    <citation type="journal article" date="2011" name="MBio">
        <title>Novel metabolic attributes of the genus Cyanothece, comprising a group of unicellular nitrogen-fixing Cyanobacteria.</title>
        <authorList>
            <person name="Bandyopadhyay A."/>
            <person name="Elvitigala T."/>
            <person name="Welsh E."/>
            <person name="Stockel J."/>
            <person name="Liberton M."/>
            <person name="Min H."/>
            <person name="Sherman L.A."/>
            <person name="Pakrasi H.B."/>
        </authorList>
    </citation>
    <scope>NUCLEOTIDE SEQUENCE [LARGE SCALE GENOMIC DNA]</scope>
    <source>
        <strain evidence="3">PCC 7822</strain>
    </source>
</reference>
<dbReference type="SUPFAM" id="SSF52540">
    <property type="entry name" value="P-loop containing nucleoside triphosphate hydrolases"/>
    <property type="match status" value="2"/>
</dbReference>
<keyword evidence="3" id="KW-1185">Reference proteome</keyword>
<dbReference type="GO" id="GO:0004386">
    <property type="term" value="F:helicase activity"/>
    <property type="evidence" value="ECO:0007669"/>
    <property type="project" value="UniProtKB-KW"/>
</dbReference>
<dbReference type="InterPro" id="IPR027417">
    <property type="entry name" value="P-loop_NTPase"/>
</dbReference>
<dbReference type="HOGENOM" id="CLU_265999_0_0_3"/>
<protein>
    <submittedName>
        <fullName evidence="2">Helicase-like protein</fullName>
    </submittedName>
</protein>
<dbReference type="STRING" id="497965.Cyan7822_2060"/>
<accession>E0UCH1</accession>